<feature type="domain" description="PEP-utilising enzyme mobile" evidence="20">
    <location>
        <begin position="163"/>
        <end position="231"/>
    </location>
</feature>
<dbReference type="InterPro" id="IPR015813">
    <property type="entry name" value="Pyrv/PenolPyrv_kinase-like_dom"/>
</dbReference>
<dbReference type="InterPro" id="IPR050499">
    <property type="entry name" value="PEP-utilizing_PTS_enzyme"/>
</dbReference>
<feature type="active site" description="Proton donor" evidence="17">
    <location>
        <position position="504"/>
    </location>
</feature>
<protein>
    <recommendedName>
        <fullName evidence="6 16">Phosphoenolpyruvate-protein phosphotransferase</fullName>
        <ecNumber evidence="5 16">2.7.3.9</ecNumber>
    </recommendedName>
    <alternativeName>
        <fullName evidence="15 16">Phosphotransferase system, enzyme I</fullName>
    </alternativeName>
</protein>
<dbReference type="Proteomes" id="UP000002572">
    <property type="component" value="Chromosome"/>
</dbReference>
<dbReference type="STRING" id="653733.Selin_1898"/>
<feature type="domain" description="Phosphotransferase system enzyme I N-terminal" evidence="22">
    <location>
        <begin position="6"/>
        <end position="128"/>
    </location>
</feature>
<dbReference type="SUPFAM" id="SSF52009">
    <property type="entry name" value="Phosphohistidine domain"/>
    <property type="match status" value="1"/>
</dbReference>
<evidence type="ECO:0000256" key="17">
    <source>
        <dbReference type="PIRSR" id="PIRSR000732-1"/>
    </source>
</evidence>
<organism evidence="23 24">
    <name type="scientific">Desulfurispirillum indicum (strain ATCC BAA-1389 / DSM 22839 / S5)</name>
    <dbReference type="NCBI Taxonomy" id="653733"/>
    <lineage>
        <taxon>Bacteria</taxon>
        <taxon>Pseudomonadati</taxon>
        <taxon>Chrysiogenota</taxon>
        <taxon>Chrysiogenia</taxon>
        <taxon>Chrysiogenales</taxon>
        <taxon>Chrysiogenaceae</taxon>
        <taxon>Desulfurispirillum</taxon>
    </lineage>
</organism>
<evidence type="ECO:0000256" key="9">
    <source>
        <dbReference type="ARBA" id="ARBA00022597"/>
    </source>
</evidence>
<dbReference type="SUPFAM" id="SSF51621">
    <property type="entry name" value="Phosphoenolpyruvate/pyruvate domain"/>
    <property type="match status" value="1"/>
</dbReference>
<keyword evidence="11 16" id="KW-0598">Phosphotransferase system</keyword>
<feature type="binding site" evidence="18">
    <location>
        <position position="298"/>
    </location>
    <ligand>
        <name>phosphoenolpyruvate</name>
        <dbReference type="ChEBI" id="CHEBI:58702"/>
    </ligand>
</feature>
<comment type="catalytic activity">
    <reaction evidence="1 16">
        <text>L-histidyl-[protein] + phosphoenolpyruvate = N(pros)-phospho-L-histidyl-[protein] + pyruvate</text>
        <dbReference type="Rhea" id="RHEA:23880"/>
        <dbReference type="Rhea" id="RHEA-COMP:9745"/>
        <dbReference type="Rhea" id="RHEA-COMP:9746"/>
        <dbReference type="ChEBI" id="CHEBI:15361"/>
        <dbReference type="ChEBI" id="CHEBI:29979"/>
        <dbReference type="ChEBI" id="CHEBI:58702"/>
        <dbReference type="ChEBI" id="CHEBI:64837"/>
        <dbReference type="EC" id="2.7.3.9"/>
    </reaction>
</comment>
<evidence type="ECO:0000256" key="19">
    <source>
        <dbReference type="PIRSR" id="PIRSR000732-3"/>
    </source>
</evidence>
<dbReference type="GO" id="GO:0016301">
    <property type="term" value="F:kinase activity"/>
    <property type="evidence" value="ECO:0007669"/>
    <property type="project" value="UniProtKB-KW"/>
</dbReference>
<feature type="binding site" evidence="18">
    <location>
        <position position="467"/>
    </location>
    <ligand>
        <name>phosphoenolpyruvate</name>
        <dbReference type="ChEBI" id="CHEBI:58702"/>
    </ligand>
</feature>
<evidence type="ECO:0000256" key="8">
    <source>
        <dbReference type="ARBA" id="ARBA00022490"/>
    </source>
</evidence>
<keyword evidence="10 16" id="KW-0808">Transferase</keyword>
<dbReference type="AlphaFoldDB" id="E6W1Z9"/>
<dbReference type="PROSITE" id="PS00742">
    <property type="entry name" value="PEP_ENZYMES_2"/>
    <property type="match status" value="1"/>
</dbReference>
<evidence type="ECO:0000256" key="2">
    <source>
        <dbReference type="ARBA" id="ARBA00001946"/>
    </source>
</evidence>
<dbReference type="EMBL" id="CP002432">
    <property type="protein sequence ID" value="ADU66625.1"/>
    <property type="molecule type" value="Genomic_DNA"/>
</dbReference>
<dbReference type="Pfam" id="PF02896">
    <property type="entry name" value="PEP-utilizers_C"/>
    <property type="match status" value="1"/>
</dbReference>
<keyword evidence="23" id="KW-0670">Pyruvate</keyword>
<evidence type="ECO:0000256" key="10">
    <source>
        <dbReference type="ARBA" id="ARBA00022679"/>
    </source>
</evidence>
<dbReference type="InterPro" id="IPR000121">
    <property type="entry name" value="PEP_util_C"/>
</dbReference>
<dbReference type="NCBIfam" id="TIGR01417">
    <property type="entry name" value="PTS_I_fam"/>
    <property type="match status" value="1"/>
</dbReference>
<name>E6W1Z9_DESIS</name>
<reference evidence="23 24" key="1">
    <citation type="submission" date="2010-12" db="EMBL/GenBank/DDBJ databases">
        <title>Complete sequence of Desulfurispirillum indicum S5.</title>
        <authorList>
            <consortium name="US DOE Joint Genome Institute"/>
            <person name="Lucas S."/>
            <person name="Copeland A."/>
            <person name="Lapidus A."/>
            <person name="Cheng J.-F."/>
            <person name="Goodwin L."/>
            <person name="Pitluck S."/>
            <person name="Chertkov O."/>
            <person name="Held B."/>
            <person name="Detter J.C."/>
            <person name="Han C."/>
            <person name="Tapia R."/>
            <person name="Land M."/>
            <person name="Hauser L."/>
            <person name="Kyrpides N."/>
            <person name="Ivanova N."/>
            <person name="Mikhailova N."/>
            <person name="Haggblom M."/>
            <person name="Rauschenbach I."/>
            <person name="Bini E."/>
            <person name="Woyke T."/>
        </authorList>
    </citation>
    <scope>NUCLEOTIDE SEQUENCE [LARGE SCALE GENOMIC DNA]</scope>
    <source>
        <strain evidence="24">ATCC BAA-1389 / DSM 22839 / S5</strain>
    </source>
</reference>
<dbReference type="RefSeq" id="WP_013506505.1">
    <property type="nucleotide sequence ID" value="NC_014836.1"/>
</dbReference>
<feature type="domain" description="PEP-utilising enzyme C-terminal" evidence="21">
    <location>
        <begin position="267"/>
        <end position="541"/>
    </location>
</feature>
<evidence type="ECO:0000259" key="20">
    <source>
        <dbReference type="Pfam" id="PF00391"/>
    </source>
</evidence>
<dbReference type="InterPro" id="IPR024692">
    <property type="entry name" value="PTS_EI"/>
</dbReference>
<feature type="binding site" evidence="18">
    <location>
        <position position="334"/>
    </location>
    <ligand>
        <name>phosphoenolpyruvate</name>
        <dbReference type="ChEBI" id="CHEBI:58702"/>
    </ligand>
</feature>
<evidence type="ECO:0000256" key="6">
    <source>
        <dbReference type="ARBA" id="ARBA00016544"/>
    </source>
</evidence>
<dbReference type="PRINTS" id="PR01736">
    <property type="entry name" value="PHPHTRNFRASE"/>
</dbReference>
<dbReference type="EC" id="2.7.3.9" evidence="5 16"/>
<feature type="binding site" evidence="18">
    <location>
        <begin position="456"/>
        <end position="457"/>
    </location>
    <ligand>
        <name>phosphoenolpyruvate</name>
        <dbReference type="ChEBI" id="CHEBI:58702"/>
    </ligand>
</feature>
<evidence type="ECO:0000256" key="13">
    <source>
        <dbReference type="ARBA" id="ARBA00022777"/>
    </source>
</evidence>
<dbReference type="InterPro" id="IPR008279">
    <property type="entry name" value="PEP-util_enz_mobile_dom"/>
</dbReference>
<evidence type="ECO:0000256" key="3">
    <source>
        <dbReference type="ARBA" id="ARBA00004496"/>
    </source>
</evidence>
<gene>
    <name evidence="23" type="ordered locus">Selin_1898</name>
</gene>
<dbReference type="InParanoid" id="E6W1Z9"/>
<dbReference type="InterPro" id="IPR036618">
    <property type="entry name" value="PtsI_HPr-bd_sf"/>
</dbReference>
<feature type="binding site" evidence="19">
    <location>
        <position position="457"/>
    </location>
    <ligand>
        <name>Mg(2+)</name>
        <dbReference type="ChEBI" id="CHEBI:18420"/>
    </ligand>
</feature>
<dbReference type="KEGG" id="din:Selin_1898"/>
<dbReference type="GO" id="GO:0046872">
    <property type="term" value="F:metal ion binding"/>
    <property type="evidence" value="ECO:0007669"/>
    <property type="project" value="UniProtKB-KW"/>
</dbReference>
<evidence type="ECO:0000256" key="4">
    <source>
        <dbReference type="ARBA" id="ARBA00007837"/>
    </source>
</evidence>
<dbReference type="PANTHER" id="PTHR46244">
    <property type="entry name" value="PHOSPHOENOLPYRUVATE-PROTEIN PHOSPHOTRANSFERASE"/>
    <property type="match status" value="1"/>
</dbReference>
<dbReference type="InterPro" id="IPR040442">
    <property type="entry name" value="Pyrv_kinase-like_dom_sf"/>
</dbReference>
<dbReference type="Gene3D" id="3.20.20.60">
    <property type="entry name" value="Phosphoenolpyruvate-binding domains"/>
    <property type="match status" value="1"/>
</dbReference>
<evidence type="ECO:0000256" key="18">
    <source>
        <dbReference type="PIRSR" id="PIRSR000732-2"/>
    </source>
</evidence>
<evidence type="ECO:0000256" key="14">
    <source>
        <dbReference type="ARBA" id="ARBA00022842"/>
    </source>
</evidence>
<dbReference type="Gene3D" id="3.50.30.10">
    <property type="entry name" value="Phosphohistidine domain"/>
    <property type="match status" value="1"/>
</dbReference>
<keyword evidence="7 16" id="KW-0813">Transport</keyword>
<dbReference type="GO" id="GO:0009401">
    <property type="term" value="P:phosphoenolpyruvate-dependent sugar phosphotransferase system"/>
    <property type="evidence" value="ECO:0007669"/>
    <property type="project" value="UniProtKB-KW"/>
</dbReference>
<dbReference type="InterPro" id="IPR023151">
    <property type="entry name" value="PEP_util_CS"/>
</dbReference>
<keyword evidence="8 16" id="KW-0963">Cytoplasm</keyword>
<feature type="binding site" evidence="19">
    <location>
        <position position="433"/>
    </location>
    <ligand>
        <name>Mg(2+)</name>
        <dbReference type="ChEBI" id="CHEBI:18420"/>
    </ligand>
</feature>
<keyword evidence="24" id="KW-1185">Reference proteome</keyword>
<comment type="similarity">
    <text evidence="4 16">Belongs to the PEP-utilizing enzyme family.</text>
</comment>
<sequence length="589" mass="66679">METYYGHSVSSGIALGRLVRLHETDNRIKSIYIASADQQGEWQRFEQARHLARAELQHSAEVISDLLGEAQRLIIEPQIMMLDDNSFVTSVRQSIFQESYSLEYAVEKFRQEVSASFASVEDTYLRERMNDIFTVTRLVVKYAQQQNSNPKEPEDFSYGSEIQGAIVYANDITPSEITLLISSGIVGAVTAKTSALSHTAILCKSMEIPMLTGIEFGEVQDCPVIIDSYRGQFIVNPTPEVEDDFRQRQLRIIQYKTIMVSSSFQRKDTDVQIYGNVEIPAEAIHLAQYQAHGIGLLRSEFMILQMERFPRFEEQLAFYQSILEKCNYLPTTVRTVDIGSDKVASFLHMEHEDNPAMGRRGIRYSLSRPEEFATHLRAILSLAQWTDLRVMFPMVTIPDEVIRARALTEQVLAELRRENPALPASVPIGIMVETPASAMSIGAFVKYIDFISVGTNDLTQYVMASDRTSKGVGHLCNPYHPPILRVLHHIAQTAKKFNIPVNICGETASDIFYLPILHGMGYRSFSVRTPSIPEVRVVLSDLDPARSEHLATRVMESWNVEQVTEQCVEFIQDILPTELLEYVMVNKTC</sequence>
<evidence type="ECO:0000313" key="24">
    <source>
        <dbReference type="Proteomes" id="UP000002572"/>
    </source>
</evidence>
<dbReference type="Pfam" id="PF00391">
    <property type="entry name" value="PEP-utilizers"/>
    <property type="match status" value="1"/>
</dbReference>
<dbReference type="PANTHER" id="PTHR46244:SF6">
    <property type="entry name" value="PHOSPHOENOLPYRUVATE-PROTEIN PHOSPHOTRANSFERASE"/>
    <property type="match status" value="1"/>
</dbReference>
<evidence type="ECO:0000313" key="23">
    <source>
        <dbReference type="EMBL" id="ADU66625.1"/>
    </source>
</evidence>
<evidence type="ECO:0000256" key="7">
    <source>
        <dbReference type="ARBA" id="ARBA00022448"/>
    </source>
</evidence>
<dbReference type="GO" id="GO:0008965">
    <property type="term" value="F:phosphoenolpyruvate-protein phosphotransferase activity"/>
    <property type="evidence" value="ECO:0007669"/>
    <property type="project" value="UniProtKB-EC"/>
</dbReference>
<proteinExistence type="inferred from homology"/>
<evidence type="ECO:0000256" key="15">
    <source>
        <dbReference type="ARBA" id="ARBA00033235"/>
    </source>
</evidence>
<dbReference type="Gene3D" id="1.10.274.10">
    <property type="entry name" value="PtsI, HPr-binding domain"/>
    <property type="match status" value="1"/>
</dbReference>
<dbReference type="PIRSF" id="PIRSF000732">
    <property type="entry name" value="PTS_enzyme_I"/>
    <property type="match status" value="1"/>
</dbReference>
<dbReference type="InterPro" id="IPR008731">
    <property type="entry name" value="PTS_EIN"/>
</dbReference>
<accession>E6W1Z9</accession>
<dbReference type="InterPro" id="IPR006318">
    <property type="entry name" value="PTS_EI-like"/>
</dbReference>
<evidence type="ECO:0000259" key="21">
    <source>
        <dbReference type="Pfam" id="PF02896"/>
    </source>
</evidence>
<dbReference type="SUPFAM" id="SSF47831">
    <property type="entry name" value="Enzyme I of the PEP:sugar phosphotransferase system HPr-binding (sub)domain"/>
    <property type="match status" value="1"/>
</dbReference>
<evidence type="ECO:0000256" key="1">
    <source>
        <dbReference type="ARBA" id="ARBA00000683"/>
    </source>
</evidence>
<dbReference type="Pfam" id="PF05524">
    <property type="entry name" value="PEP-utilisers_N"/>
    <property type="match status" value="1"/>
</dbReference>
<evidence type="ECO:0000256" key="5">
    <source>
        <dbReference type="ARBA" id="ARBA00012232"/>
    </source>
</evidence>
<keyword evidence="14 16" id="KW-0460">Magnesium</keyword>
<keyword evidence="13 16" id="KW-0418">Kinase</keyword>
<keyword evidence="9 16" id="KW-0762">Sugar transport</keyword>
<evidence type="ECO:0000259" key="22">
    <source>
        <dbReference type="Pfam" id="PF05524"/>
    </source>
</evidence>
<evidence type="ECO:0000256" key="12">
    <source>
        <dbReference type="ARBA" id="ARBA00022723"/>
    </source>
</evidence>
<comment type="function">
    <text evidence="16">General (non sugar-specific) component of the phosphoenolpyruvate-dependent sugar phosphotransferase system (sugar PTS). This major carbohydrate active-transport system catalyzes the phosphorylation of incoming sugar substrates concomitantly with their translocation across the cell membrane. Enzyme I transfers the phosphoryl group from phosphoenolpyruvate (PEP) to the phosphoryl carrier protein (HPr).</text>
</comment>
<evidence type="ECO:0000256" key="16">
    <source>
        <dbReference type="PIRNR" id="PIRNR000732"/>
    </source>
</evidence>
<comment type="cofactor">
    <cofactor evidence="2 16 19">
        <name>Mg(2+)</name>
        <dbReference type="ChEBI" id="CHEBI:18420"/>
    </cofactor>
</comment>
<dbReference type="eggNOG" id="COG1080">
    <property type="taxonomic scope" value="Bacteria"/>
</dbReference>
<dbReference type="HOGENOM" id="CLU_007308_7_0_0"/>
<dbReference type="FunCoup" id="E6W1Z9">
    <property type="interactions" value="400"/>
</dbReference>
<evidence type="ECO:0000256" key="11">
    <source>
        <dbReference type="ARBA" id="ARBA00022683"/>
    </source>
</evidence>
<comment type="subcellular location">
    <subcellularLocation>
        <location evidence="3 16">Cytoplasm</location>
    </subcellularLocation>
</comment>
<feature type="active site" description="Tele-phosphohistidine intermediate" evidence="17">
    <location>
        <position position="198"/>
    </location>
</feature>
<dbReference type="GO" id="GO:0005737">
    <property type="term" value="C:cytoplasm"/>
    <property type="evidence" value="ECO:0007669"/>
    <property type="project" value="UniProtKB-SubCell"/>
</dbReference>
<keyword evidence="12 16" id="KW-0479">Metal-binding</keyword>
<dbReference type="InterPro" id="IPR036637">
    <property type="entry name" value="Phosphohistidine_dom_sf"/>
</dbReference>